<dbReference type="PANTHER" id="PTHR12176">
    <property type="entry name" value="SAM-DEPENDENT METHYLTRANSFERASE SUPERFAMILY PROTEIN"/>
    <property type="match status" value="1"/>
</dbReference>
<keyword evidence="3" id="KW-0808">Transferase</keyword>
<dbReference type="PANTHER" id="PTHR12176:SF84">
    <property type="entry name" value="METHYLTRANSFERASE DOMAIN-CONTAINING PROTEIN"/>
    <property type="match status" value="1"/>
</dbReference>
<dbReference type="InterPro" id="IPR029063">
    <property type="entry name" value="SAM-dependent_MTases_sf"/>
</dbReference>
<feature type="compositionally biased region" description="Basic and acidic residues" evidence="4">
    <location>
        <begin position="93"/>
        <end position="109"/>
    </location>
</feature>
<dbReference type="GO" id="GO:0008168">
    <property type="term" value="F:methyltransferase activity"/>
    <property type="evidence" value="ECO:0007669"/>
    <property type="project" value="UniProtKB-KW"/>
</dbReference>
<keyword evidence="2" id="KW-0489">Methyltransferase</keyword>
<accession>A0A9P4MNT8</accession>
<feature type="compositionally biased region" description="Acidic residues" evidence="4">
    <location>
        <begin position="110"/>
        <end position="120"/>
    </location>
</feature>
<keyword evidence="6" id="KW-1185">Reference proteome</keyword>
<feature type="region of interest" description="Disordered" evidence="4">
    <location>
        <begin position="93"/>
        <end position="152"/>
    </location>
</feature>
<protein>
    <recommendedName>
        <fullName evidence="7">Methyltransferase domain-containing protein</fullName>
    </recommendedName>
</protein>
<comment type="caution">
    <text evidence="5">The sequence shown here is derived from an EMBL/GenBank/DDBJ whole genome shotgun (WGS) entry which is preliminary data.</text>
</comment>
<gene>
    <name evidence="5" type="ORF">GQ43DRAFT_466372</name>
</gene>
<reference evidence="5" key="1">
    <citation type="journal article" date="2020" name="Stud. Mycol.">
        <title>101 Dothideomycetes genomes: a test case for predicting lifestyles and emergence of pathogens.</title>
        <authorList>
            <person name="Haridas S."/>
            <person name="Albert R."/>
            <person name="Binder M."/>
            <person name="Bloem J."/>
            <person name="Labutti K."/>
            <person name="Salamov A."/>
            <person name="Andreopoulos B."/>
            <person name="Baker S."/>
            <person name="Barry K."/>
            <person name="Bills G."/>
            <person name="Bluhm B."/>
            <person name="Cannon C."/>
            <person name="Castanera R."/>
            <person name="Culley D."/>
            <person name="Daum C."/>
            <person name="Ezra D."/>
            <person name="Gonzalez J."/>
            <person name="Henrissat B."/>
            <person name="Kuo A."/>
            <person name="Liang C."/>
            <person name="Lipzen A."/>
            <person name="Lutzoni F."/>
            <person name="Magnuson J."/>
            <person name="Mondo S."/>
            <person name="Nolan M."/>
            <person name="Ohm R."/>
            <person name="Pangilinan J."/>
            <person name="Park H.-J."/>
            <person name="Ramirez L."/>
            <person name="Alfaro M."/>
            <person name="Sun H."/>
            <person name="Tritt A."/>
            <person name="Yoshinaga Y."/>
            <person name="Zwiers L.-H."/>
            <person name="Turgeon B."/>
            <person name="Goodwin S."/>
            <person name="Spatafora J."/>
            <person name="Crous P."/>
            <person name="Grigoriev I."/>
        </authorList>
    </citation>
    <scope>NUCLEOTIDE SEQUENCE</scope>
    <source>
        <strain evidence="5">ATCC 74209</strain>
    </source>
</reference>
<dbReference type="InterPro" id="IPR051419">
    <property type="entry name" value="Lys/N-term_MeTrsfase_sf"/>
</dbReference>
<dbReference type="Gene3D" id="3.40.50.150">
    <property type="entry name" value="Vaccinia Virus protein VP39"/>
    <property type="match status" value="1"/>
</dbReference>
<dbReference type="Proteomes" id="UP000799536">
    <property type="component" value="Unassembled WGS sequence"/>
</dbReference>
<name>A0A9P4MNT8_9PLEO</name>
<evidence type="ECO:0000313" key="6">
    <source>
        <dbReference type="Proteomes" id="UP000799536"/>
    </source>
</evidence>
<sequence length="342" mass="38548">MAPPPAFGSQAYWDNRFTYNPSPFEWLEPPKILDAHLVAALEACRDENPQILHIGCGTSLLSFHLRAHVNRPSQIHNLDYSEVAIEVGKKREQEVFRDEQSRKRSHEAFEDQDQDSEPAESPDIKKRQTNSRAASLSPSASPSLSNQRSPKLPTSHMHWSFADLLSPSSLLSVCQPSTYSLIVDKSTSDSISCADDIVVPLPYPFYTPTSNPPPSKTHLISREPVHPLHVLAIHLALVIKPGGRWIALSYSEDRFPFLRPRHEDSGDCDDVEAIPNEHLEHGLPDPGGLWKLERKDVIEVQEKQKDGSTHRPKIQHFVYVLVRTEMPLGVREYWRDGLGANS</sequence>
<comment type="similarity">
    <text evidence="1">Belongs to the methyltransferase superfamily.</text>
</comment>
<organism evidence="5 6">
    <name type="scientific">Delitschia confertaspora ATCC 74209</name>
    <dbReference type="NCBI Taxonomy" id="1513339"/>
    <lineage>
        <taxon>Eukaryota</taxon>
        <taxon>Fungi</taxon>
        <taxon>Dikarya</taxon>
        <taxon>Ascomycota</taxon>
        <taxon>Pezizomycotina</taxon>
        <taxon>Dothideomycetes</taxon>
        <taxon>Pleosporomycetidae</taxon>
        <taxon>Pleosporales</taxon>
        <taxon>Delitschiaceae</taxon>
        <taxon>Delitschia</taxon>
    </lineage>
</organism>
<evidence type="ECO:0000313" key="5">
    <source>
        <dbReference type="EMBL" id="KAF2197496.1"/>
    </source>
</evidence>
<evidence type="ECO:0000256" key="4">
    <source>
        <dbReference type="SAM" id="MobiDB-lite"/>
    </source>
</evidence>
<dbReference type="SUPFAM" id="SSF53335">
    <property type="entry name" value="S-adenosyl-L-methionine-dependent methyltransferases"/>
    <property type="match status" value="1"/>
</dbReference>
<evidence type="ECO:0000256" key="1">
    <source>
        <dbReference type="ARBA" id="ARBA00008361"/>
    </source>
</evidence>
<evidence type="ECO:0008006" key="7">
    <source>
        <dbReference type="Google" id="ProtNLM"/>
    </source>
</evidence>
<dbReference type="AlphaFoldDB" id="A0A9P4MNT8"/>
<dbReference type="OrthoDB" id="411785at2759"/>
<dbReference type="GO" id="GO:0032259">
    <property type="term" value="P:methylation"/>
    <property type="evidence" value="ECO:0007669"/>
    <property type="project" value="UniProtKB-KW"/>
</dbReference>
<proteinExistence type="inferred from homology"/>
<feature type="compositionally biased region" description="Low complexity" evidence="4">
    <location>
        <begin position="130"/>
        <end position="150"/>
    </location>
</feature>
<evidence type="ECO:0000256" key="2">
    <source>
        <dbReference type="ARBA" id="ARBA00022603"/>
    </source>
</evidence>
<evidence type="ECO:0000256" key="3">
    <source>
        <dbReference type="ARBA" id="ARBA00022679"/>
    </source>
</evidence>
<dbReference type="EMBL" id="ML994229">
    <property type="protein sequence ID" value="KAF2197496.1"/>
    <property type="molecule type" value="Genomic_DNA"/>
</dbReference>